<organism evidence="1 2">
    <name type="scientific">Corynebacterium argentoratense DSM 44202</name>
    <dbReference type="NCBI Taxonomy" id="1348662"/>
    <lineage>
        <taxon>Bacteria</taxon>
        <taxon>Bacillati</taxon>
        <taxon>Actinomycetota</taxon>
        <taxon>Actinomycetes</taxon>
        <taxon>Mycobacteriales</taxon>
        <taxon>Corynebacteriaceae</taxon>
        <taxon>Corynebacterium</taxon>
    </lineage>
</organism>
<name>U3GU52_9CORY</name>
<proteinExistence type="predicted"/>
<reference evidence="1 2" key="1">
    <citation type="journal article" date="2013" name="Genome Announc.">
        <title>Whole-Genome Sequence of the Clinical Strain Corynebacterium argentoratense DSM 44202, Isolated from a Human Throat Specimen.</title>
        <authorList>
            <person name="Bomholt C."/>
            <person name="Glaub A."/>
            <person name="Gravermann K."/>
            <person name="Albersmeier A."/>
            <person name="Brinkrolf K."/>
            <person name="Ruckert C."/>
            <person name="Tauch A."/>
        </authorList>
    </citation>
    <scope>NUCLEOTIDE SEQUENCE [LARGE SCALE GENOMIC DNA]</scope>
    <source>
        <strain evidence="1">DSM 44202</strain>
    </source>
</reference>
<evidence type="ECO:0000313" key="2">
    <source>
        <dbReference type="Proteomes" id="UP000016943"/>
    </source>
</evidence>
<keyword evidence="2" id="KW-1185">Reference proteome</keyword>
<dbReference type="PATRIC" id="fig|1348662.3.peg.696"/>
<gene>
    <name evidence="1" type="ORF">CARG_03550</name>
</gene>
<dbReference type="KEGG" id="caz:CARG_03550"/>
<dbReference type="EMBL" id="CP006365">
    <property type="protein sequence ID" value="AGU14859.1"/>
    <property type="molecule type" value="Genomic_DNA"/>
</dbReference>
<sequence>MPDPEHKDYQLAILDVVYDTIVTDADAELSPASRKLDEARRTRVSGEAIDGLKQPTSHRFVELPNSLSC</sequence>
<evidence type="ECO:0000313" key="1">
    <source>
        <dbReference type="EMBL" id="AGU14859.1"/>
    </source>
</evidence>
<accession>U3GU52</accession>
<dbReference type="Proteomes" id="UP000016943">
    <property type="component" value="Chromosome"/>
</dbReference>
<dbReference type="HOGENOM" id="CLU_2768765_0_0_11"/>
<protein>
    <submittedName>
        <fullName evidence="1">Uncharacterized protein</fullName>
    </submittedName>
</protein>
<dbReference type="AlphaFoldDB" id="U3GU52"/>